<dbReference type="InterPro" id="IPR017930">
    <property type="entry name" value="Myb_dom"/>
</dbReference>
<dbReference type="InterPro" id="IPR006447">
    <property type="entry name" value="Myb_dom_plants"/>
</dbReference>
<dbReference type="RefSeq" id="XP_008785550.1">
    <property type="nucleotide sequence ID" value="XM_008787328.4"/>
</dbReference>
<evidence type="ECO:0000313" key="8">
    <source>
        <dbReference type="Proteomes" id="UP000228380"/>
    </source>
</evidence>
<keyword evidence="3" id="KW-0238">DNA-binding</keyword>
<organism evidence="8 9">
    <name type="scientific">Phoenix dactylifera</name>
    <name type="common">Date palm</name>
    <dbReference type="NCBI Taxonomy" id="42345"/>
    <lineage>
        <taxon>Eukaryota</taxon>
        <taxon>Viridiplantae</taxon>
        <taxon>Streptophyta</taxon>
        <taxon>Embryophyta</taxon>
        <taxon>Tracheophyta</taxon>
        <taxon>Spermatophyta</taxon>
        <taxon>Magnoliopsida</taxon>
        <taxon>Liliopsida</taxon>
        <taxon>Arecaceae</taxon>
        <taxon>Coryphoideae</taxon>
        <taxon>Phoeniceae</taxon>
        <taxon>Phoenix</taxon>
    </lineage>
</organism>
<evidence type="ECO:0000313" key="10">
    <source>
        <dbReference type="RefSeq" id="XP_026659269.1"/>
    </source>
</evidence>
<proteinExistence type="predicted"/>
<feature type="compositionally biased region" description="Basic and acidic residues" evidence="6">
    <location>
        <begin position="1"/>
        <end position="11"/>
    </location>
</feature>
<dbReference type="Pfam" id="PF00249">
    <property type="entry name" value="Myb_DNA-binding"/>
    <property type="match status" value="1"/>
</dbReference>
<dbReference type="GeneID" id="103704148"/>
<evidence type="ECO:0000256" key="4">
    <source>
        <dbReference type="ARBA" id="ARBA00023163"/>
    </source>
</evidence>
<gene>
    <name evidence="9 10" type="primary">LOC103704148</name>
</gene>
<dbReference type="Gene3D" id="1.10.10.60">
    <property type="entry name" value="Homeodomain-like"/>
    <property type="match status" value="1"/>
</dbReference>
<evidence type="ECO:0000256" key="2">
    <source>
        <dbReference type="ARBA" id="ARBA00023015"/>
    </source>
</evidence>
<dbReference type="OrthoDB" id="60033at2759"/>
<dbReference type="GO" id="GO:0005634">
    <property type="term" value="C:nucleus"/>
    <property type="evidence" value="ECO:0007669"/>
    <property type="project" value="UniProtKB-SubCell"/>
</dbReference>
<reference evidence="8" key="1">
    <citation type="journal article" date="2019" name="Nat. Commun.">
        <title>Genome-wide association mapping of date palm fruit traits.</title>
        <authorList>
            <person name="Hazzouri K.M."/>
            <person name="Gros-Balthazard M."/>
            <person name="Flowers J.M."/>
            <person name="Copetti D."/>
            <person name="Lemansour A."/>
            <person name="Lebrun M."/>
            <person name="Masmoudi K."/>
            <person name="Ferrand S."/>
            <person name="Dhar M.I."/>
            <person name="Fresquez Z.A."/>
            <person name="Rosas U."/>
            <person name="Zhang J."/>
            <person name="Talag J."/>
            <person name="Lee S."/>
            <person name="Kudrna D."/>
            <person name="Powell R.F."/>
            <person name="Leitch I.J."/>
            <person name="Krueger R.R."/>
            <person name="Wing R.A."/>
            <person name="Amiri K.M.A."/>
            <person name="Purugganan M.D."/>
        </authorList>
    </citation>
    <scope>NUCLEOTIDE SEQUENCE [LARGE SCALE GENOMIC DNA]</scope>
    <source>
        <strain evidence="8">cv. Khalas</strain>
    </source>
</reference>
<keyword evidence="5" id="KW-0539">Nucleus</keyword>
<feature type="region of interest" description="Disordered" evidence="6">
    <location>
        <begin position="1"/>
        <end position="21"/>
    </location>
</feature>
<comment type="subcellular location">
    <subcellularLocation>
        <location evidence="1">Nucleus</location>
    </subcellularLocation>
</comment>
<evidence type="ECO:0000256" key="5">
    <source>
        <dbReference type="ARBA" id="ARBA00023242"/>
    </source>
</evidence>
<dbReference type="InterPro" id="IPR009057">
    <property type="entry name" value="Homeodomain-like_sf"/>
</dbReference>
<keyword evidence="4" id="KW-0804">Transcription</keyword>
<keyword evidence="8" id="KW-1185">Reference proteome</keyword>
<accession>A0A8B7BUB7</accession>
<dbReference type="PANTHER" id="PTHR31442">
    <property type="entry name" value="HOMEODOMAIN-LIKE SUPERFAMILY PROTEIN-RELATED"/>
    <property type="match status" value="1"/>
</dbReference>
<dbReference type="SUPFAM" id="SSF46689">
    <property type="entry name" value="Homeodomain-like"/>
    <property type="match status" value="1"/>
</dbReference>
<evidence type="ECO:0000256" key="1">
    <source>
        <dbReference type="ARBA" id="ARBA00004123"/>
    </source>
</evidence>
<dbReference type="GO" id="GO:0003700">
    <property type="term" value="F:DNA-binding transcription factor activity"/>
    <property type="evidence" value="ECO:0007669"/>
    <property type="project" value="InterPro"/>
</dbReference>
<dbReference type="InterPro" id="IPR001005">
    <property type="entry name" value="SANT/Myb"/>
</dbReference>
<dbReference type="PROSITE" id="PS51294">
    <property type="entry name" value="HTH_MYB"/>
    <property type="match status" value="1"/>
</dbReference>
<sequence>MGEEADSKDCDMVAGDGEGDEGRVLEWEVGLPSADDLIPLSQSLISPDLAYAFSIAPEPARTLLDVHRASQSTVSSLRRHPTSSSAAAALNFFSPFPSLSSVVADDPVVLDGEGDDAEDGTTATVSTAGESSCVPPENSGDDHSSRSLKRPRLVWTAQLHKRFIDVVSHLGIKNAVPKTIMQLMNVDGLTRENVASHLQKYRLYRKRMEGIPGVGLPPSDHFPHEPPSQTLMPMPYGVPPPPVPMPVFGISFHPGHSGAKEMMPVVSRHQAAGAYHGFVSHHPNGGAIGDQQGDWSAGNKSGVDAGLCFRSQQVSS</sequence>
<dbReference type="InterPro" id="IPR044841">
    <property type="entry name" value="LUX/BOA-like"/>
</dbReference>
<dbReference type="AlphaFoldDB" id="A0A8B7BUB7"/>
<dbReference type="GO" id="GO:0003677">
    <property type="term" value="F:DNA binding"/>
    <property type="evidence" value="ECO:0007669"/>
    <property type="project" value="UniProtKB-KW"/>
</dbReference>
<keyword evidence="2" id="KW-0805">Transcription regulation</keyword>
<dbReference type="RefSeq" id="XP_026659269.1">
    <property type="nucleotide sequence ID" value="XM_026803468.2"/>
</dbReference>
<dbReference type="PANTHER" id="PTHR31442:SF21">
    <property type="entry name" value="TRANSCRIPTION FACTOR BOA-RELATED"/>
    <property type="match status" value="1"/>
</dbReference>
<dbReference type="KEGG" id="pda:103704148"/>
<dbReference type="NCBIfam" id="TIGR01557">
    <property type="entry name" value="myb_SHAQKYF"/>
    <property type="match status" value="1"/>
</dbReference>
<evidence type="ECO:0000256" key="6">
    <source>
        <dbReference type="SAM" id="MobiDB-lite"/>
    </source>
</evidence>
<dbReference type="Proteomes" id="UP000228380">
    <property type="component" value="Chromosome 3"/>
</dbReference>
<evidence type="ECO:0000259" key="7">
    <source>
        <dbReference type="PROSITE" id="PS51294"/>
    </source>
</evidence>
<dbReference type="FunFam" id="1.10.10.60:FF:000007">
    <property type="entry name" value="Two-component response regulator"/>
    <property type="match status" value="1"/>
</dbReference>
<evidence type="ECO:0000256" key="3">
    <source>
        <dbReference type="ARBA" id="ARBA00023125"/>
    </source>
</evidence>
<reference evidence="9 10" key="2">
    <citation type="submission" date="2025-04" db="UniProtKB">
        <authorList>
            <consortium name="RefSeq"/>
        </authorList>
    </citation>
    <scope>IDENTIFICATION</scope>
    <source>
        <tissue evidence="9 10">Young leaves</tissue>
    </source>
</reference>
<name>A0A8B7BUB7_PHODC</name>
<protein>
    <submittedName>
        <fullName evidence="9 10">Transcription factor PCL1-like isoform X1</fullName>
    </submittedName>
</protein>
<feature type="region of interest" description="Disordered" evidence="6">
    <location>
        <begin position="110"/>
        <end position="146"/>
    </location>
</feature>
<evidence type="ECO:0000313" key="9">
    <source>
        <dbReference type="RefSeq" id="XP_008785550.1"/>
    </source>
</evidence>
<feature type="domain" description="HTH myb-type" evidence="7">
    <location>
        <begin position="155"/>
        <end position="206"/>
    </location>
</feature>